<dbReference type="Pfam" id="PF13347">
    <property type="entry name" value="MFS_2"/>
    <property type="match status" value="1"/>
</dbReference>
<dbReference type="EMBL" id="EAAA01002338">
    <property type="status" value="NOT_ANNOTATED_CDS"/>
    <property type="molecule type" value="Genomic_DNA"/>
</dbReference>
<feature type="transmembrane region" description="Helical" evidence="1">
    <location>
        <begin position="93"/>
        <end position="110"/>
    </location>
</feature>
<name>H2XTB4_CIOIN</name>
<dbReference type="FunFam" id="1.20.1250.20:FF:000380">
    <property type="entry name" value="Transmembrane protein 180"/>
    <property type="match status" value="1"/>
</dbReference>
<protein>
    <submittedName>
        <fullName evidence="2">Transmembrane protein 180</fullName>
    </submittedName>
</protein>
<feature type="transmembrane region" description="Helical" evidence="1">
    <location>
        <begin position="327"/>
        <end position="345"/>
    </location>
</feature>
<reference evidence="3" key="1">
    <citation type="journal article" date="2002" name="Science">
        <title>The draft genome of Ciona intestinalis: insights into chordate and vertebrate origins.</title>
        <authorList>
            <person name="Dehal P."/>
            <person name="Satou Y."/>
            <person name="Campbell R.K."/>
            <person name="Chapman J."/>
            <person name="Degnan B."/>
            <person name="De Tomaso A."/>
            <person name="Davidson B."/>
            <person name="Di Gregorio A."/>
            <person name="Gelpke M."/>
            <person name="Goodstein D.M."/>
            <person name="Harafuji N."/>
            <person name="Hastings K.E."/>
            <person name="Ho I."/>
            <person name="Hotta K."/>
            <person name="Huang W."/>
            <person name="Kawashima T."/>
            <person name="Lemaire P."/>
            <person name="Martinez D."/>
            <person name="Meinertzhagen I.A."/>
            <person name="Necula S."/>
            <person name="Nonaka M."/>
            <person name="Putnam N."/>
            <person name="Rash S."/>
            <person name="Saiga H."/>
            <person name="Satake M."/>
            <person name="Terry A."/>
            <person name="Yamada L."/>
            <person name="Wang H.G."/>
            <person name="Awazu S."/>
            <person name="Azumi K."/>
            <person name="Boore J."/>
            <person name="Branno M."/>
            <person name="Chin-Bow S."/>
            <person name="DeSantis R."/>
            <person name="Doyle S."/>
            <person name="Francino P."/>
            <person name="Keys D.N."/>
            <person name="Haga S."/>
            <person name="Hayashi H."/>
            <person name="Hino K."/>
            <person name="Imai K.S."/>
            <person name="Inaba K."/>
            <person name="Kano S."/>
            <person name="Kobayashi K."/>
            <person name="Kobayashi M."/>
            <person name="Lee B.I."/>
            <person name="Makabe K.W."/>
            <person name="Manohar C."/>
            <person name="Matassi G."/>
            <person name="Medina M."/>
            <person name="Mochizuki Y."/>
            <person name="Mount S."/>
            <person name="Morishita T."/>
            <person name="Miura S."/>
            <person name="Nakayama A."/>
            <person name="Nishizaka S."/>
            <person name="Nomoto H."/>
            <person name="Ohta F."/>
            <person name="Oishi K."/>
            <person name="Rigoutsos I."/>
            <person name="Sano M."/>
            <person name="Sasaki A."/>
            <person name="Sasakura Y."/>
            <person name="Shoguchi E."/>
            <person name="Shin-i T."/>
            <person name="Spagnuolo A."/>
            <person name="Stainier D."/>
            <person name="Suzuki M.M."/>
            <person name="Tassy O."/>
            <person name="Takatori N."/>
            <person name="Tokuoka M."/>
            <person name="Yagi K."/>
            <person name="Yoshizaki F."/>
            <person name="Wada S."/>
            <person name="Zhang C."/>
            <person name="Hyatt P.D."/>
            <person name="Larimer F."/>
            <person name="Detter C."/>
            <person name="Doggett N."/>
            <person name="Glavina T."/>
            <person name="Hawkins T."/>
            <person name="Richardson P."/>
            <person name="Lucas S."/>
            <person name="Kohara Y."/>
            <person name="Levine M."/>
            <person name="Satoh N."/>
            <person name="Rokhsar D.S."/>
        </authorList>
    </citation>
    <scope>NUCLEOTIDE SEQUENCE [LARGE SCALE GENOMIC DNA]</scope>
</reference>
<dbReference type="GeneTree" id="ENSGT00940000164377"/>
<feature type="transmembrane region" description="Helical" evidence="1">
    <location>
        <begin position="122"/>
        <end position="151"/>
    </location>
</feature>
<feature type="transmembrane region" description="Helical" evidence="1">
    <location>
        <begin position="295"/>
        <end position="315"/>
    </location>
</feature>
<dbReference type="InParanoid" id="H2XTB4"/>
<dbReference type="GeneID" id="100179591"/>
<accession>H2XTB4</accession>
<feature type="transmembrane region" description="Helical" evidence="1">
    <location>
        <begin position="351"/>
        <end position="373"/>
    </location>
</feature>
<keyword evidence="1" id="KW-1133">Transmembrane helix</keyword>
<sequence length="490" mass="54989">MTRHQNYLTTNIMGLQLHKNAVAYAATTLASSAMNSVFFFYYVKLFLDTYKVSPTWFQFAQIVYMLWNAINDPLFGYIQDNSSWALCRSRKKAIYYGAPLWALFFLLPWFKWADYDIASNTWIAGLHLIVTLCAYDSMLTFVLLAQCALFAEISTKQEDRLRLVKYQQIASVIGSSSVFLSTVVSNNMKNFFNLQLYCVAVAAVAFLCMRYSSINVSTKYESDKYSSPESEGLLGKTTDMSTAGACTITKQILFNRNFISFVLMNFFQVFHTTFCSNFLLIFADHLIPKDALPSLAMSALYGASFILPQIIILLGGEVIMKFGAYRVVMVSFFIQCFAGLALFLIGSNSPWVLGTFFILDMTIPSAAFSLFNIPLSDIIDEDMKAFNRKQPQSSMVFGTNALITKPANSLAPMIVVAILNSYGYEHLKNYGASGPPLDPSASARELMDLHSTMFLLLCFIPVIVSLAQIVVWSFYGLRDSHTTEAKYVES</sequence>
<feature type="transmembrane region" description="Helical" evidence="1">
    <location>
        <begin position="258"/>
        <end position="283"/>
    </location>
</feature>
<reference evidence="2" key="3">
    <citation type="submission" date="2025-08" db="UniProtKB">
        <authorList>
            <consortium name="Ensembl"/>
        </authorList>
    </citation>
    <scope>IDENTIFICATION</scope>
</reference>
<evidence type="ECO:0000256" key="1">
    <source>
        <dbReference type="SAM" id="Phobius"/>
    </source>
</evidence>
<reference evidence="2" key="2">
    <citation type="journal article" date="2008" name="Genome Biol.">
        <title>Improved genome assembly and evidence-based global gene model set for the chordate Ciona intestinalis: new insight into intron and operon populations.</title>
        <authorList>
            <person name="Satou Y."/>
            <person name="Mineta K."/>
            <person name="Ogasawara M."/>
            <person name="Sasakura Y."/>
            <person name="Shoguchi E."/>
            <person name="Ueno K."/>
            <person name="Yamada L."/>
            <person name="Matsumoto J."/>
            <person name="Wasserscheid J."/>
            <person name="Dewar K."/>
            <person name="Wiley G.B."/>
            <person name="Macmil S.L."/>
            <person name="Roe B.A."/>
            <person name="Zeller R.W."/>
            <person name="Hastings K.E."/>
            <person name="Lemaire P."/>
            <person name="Lindquist E."/>
            <person name="Endo T."/>
            <person name="Hotta K."/>
            <person name="Inaba K."/>
        </authorList>
    </citation>
    <scope>NUCLEOTIDE SEQUENCE [LARGE SCALE GENOMIC DNA]</scope>
    <source>
        <strain evidence="2">wild type</strain>
    </source>
</reference>
<accession>A0A1W2WAT7</accession>
<organism evidence="2 3">
    <name type="scientific">Ciona intestinalis</name>
    <name type="common">Transparent sea squirt</name>
    <name type="synonym">Ascidia intestinalis</name>
    <dbReference type="NCBI Taxonomy" id="7719"/>
    <lineage>
        <taxon>Eukaryota</taxon>
        <taxon>Metazoa</taxon>
        <taxon>Chordata</taxon>
        <taxon>Tunicata</taxon>
        <taxon>Ascidiacea</taxon>
        <taxon>Phlebobranchia</taxon>
        <taxon>Cionidae</taxon>
        <taxon>Ciona</taxon>
    </lineage>
</organism>
<dbReference type="Ensembl" id="ENSCINT00000034419.1">
    <property type="protein sequence ID" value="ENSCINP00000032898.1"/>
    <property type="gene ID" value="ENSCING00000004093.3"/>
</dbReference>
<keyword evidence="1" id="KW-0812">Transmembrane</keyword>
<dbReference type="STRING" id="7719.ENSCINP00000032898"/>
<dbReference type="OrthoDB" id="62987at2759"/>
<dbReference type="PANTHER" id="PTHR28658:SF1">
    <property type="entry name" value="MAJOR FACILITATOR SUPERFAMILY DOMAIN CONTAINING 13B"/>
    <property type="match status" value="1"/>
</dbReference>
<dbReference type="InterPro" id="IPR040035">
    <property type="entry name" value="TMEM180"/>
</dbReference>
<dbReference type="Gene3D" id="1.20.1250.20">
    <property type="entry name" value="MFS general substrate transporter like domains"/>
    <property type="match status" value="1"/>
</dbReference>
<feature type="transmembrane region" description="Helical" evidence="1">
    <location>
        <begin position="21"/>
        <end position="43"/>
    </location>
</feature>
<dbReference type="PANTHER" id="PTHR28658">
    <property type="entry name" value="TRANSMEMBRANE PROTEIN 180"/>
    <property type="match status" value="1"/>
</dbReference>
<reference evidence="2" key="4">
    <citation type="submission" date="2025-09" db="UniProtKB">
        <authorList>
            <consortium name="Ensembl"/>
        </authorList>
    </citation>
    <scope>IDENTIFICATION</scope>
</reference>
<dbReference type="FunCoup" id="H2XTB4">
    <property type="interactions" value="1"/>
</dbReference>
<feature type="transmembrane region" description="Helical" evidence="1">
    <location>
        <begin position="454"/>
        <end position="475"/>
    </location>
</feature>
<keyword evidence="1" id="KW-0472">Membrane</keyword>
<dbReference type="RefSeq" id="XP_002123468.1">
    <property type="nucleotide sequence ID" value="XM_002123432.2"/>
</dbReference>
<dbReference type="AlphaFoldDB" id="H2XTB4"/>
<dbReference type="KEGG" id="cin:100179591"/>
<dbReference type="InterPro" id="IPR036259">
    <property type="entry name" value="MFS_trans_sf"/>
</dbReference>
<dbReference type="Proteomes" id="UP000008144">
    <property type="component" value="Chromosome 7"/>
</dbReference>
<feature type="transmembrane region" description="Helical" evidence="1">
    <location>
        <begin position="191"/>
        <end position="209"/>
    </location>
</feature>
<evidence type="ECO:0000313" key="2">
    <source>
        <dbReference type="Ensembl" id="ENSCINP00000032898.1"/>
    </source>
</evidence>
<gene>
    <name evidence="2" type="primary">LOC100179591</name>
</gene>
<keyword evidence="3" id="KW-1185">Reference proteome</keyword>
<evidence type="ECO:0000313" key="3">
    <source>
        <dbReference type="Proteomes" id="UP000008144"/>
    </source>
</evidence>
<dbReference type="OMA" id="TACMCCT"/>
<proteinExistence type="predicted"/>
<dbReference type="SUPFAM" id="SSF103473">
    <property type="entry name" value="MFS general substrate transporter"/>
    <property type="match status" value="1"/>
</dbReference>